<accession>A0A2U1LQB3</accession>
<dbReference type="GO" id="GO:0006260">
    <property type="term" value="P:DNA replication"/>
    <property type="evidence" value="ECO:0007669"/>
    <property type="project" value="UniProtKB-KW"/>
</dbReference>
<dbReference type="PANTHER" id="PTHR13980:SF15">
    <property type="entry name" value="FACT COMPLEX SUBUNIT SPT16"/>
    <property type="match status" value="1"/>
</dbReference>
<comment type="similarity">
    <text evidence="1">Belongs to the peptidase M24 family. SPT16 subfamily.</text>
</comment>
<dbReference type="GO" id="GO:0006281">
    <property type="term" value="P:DNA repair"/>
    <property type="evidence" value="ECO:0007669"/>
    <property type="project" value="UniProtKB-UniRule"/>
</dbReference>
<organism evidence="3 4">
    <name type="scientific">Artemisia annua</name>
    <name type="common">Sweet wormwood</name>
    <dbReference type="NCBI Taxonomy" id="35608"/>
    <lineage>
        <taxon>Eukaryota</taxon>
        <taxon>Viridiplantae</taxon>
        <taxon>Streptophyta</taxon>
        <taxon>Embryophyta</taxon>
        <taxon>Tracheophyta</taxon>
        <taxon>Spermatophyta</taxon>
        <taxon>Magnoliopsida</taxon>
        <taxon>eudicotyledons</taxon>
        <taxon>Gunneridae</taxon>
        <taxon>Pentapetalae</taxon>
        <taxon>asterids</taxon>
        <taxon>campanulids</taxon>
        <taxon>Asterales</taxon>
        <taxon>Asteraceae</taxon>
        <taxon>Asteroideae</taxon>
        <taxon>Anthemideae</taxon>
        <taxon>Artemisiinae</taxon>
        <taxon>Artemisia</taxon>
    </lineage>
</organism>
<keyword evidence="1" id="KW-0804">Transcription</keyword>
<dbReference type="Proteomes" id="UP000245207">
    <property type="component" value="Unassembled WGS sequence"/>
</dbReference>
<name>A0A2U1LQB3_ARTAN</name>
<dbReference type="Pfam" id="PF24824">
    <property type="entry name" value="PH_SPT16"/>
    <property type="match status" value="1"/>
</dbReference>
<comment type="function">
    <text evidence="1">Component of the FACT complex, a general chromatin factor that acts to reorganize nucleosomes. The FACT complex is involved in multiple processes that require DNA as a template such as mRNA elongation, DNA replication and DNA repair. During transcription elongation the FACT complex acts as a histone chaperone that both destabilizes and restores nucleosomal structure. It facilitates the passage of RNA polymerase II and transcription by promoting the dissociation of one histone H2A-H2B dimer from the nucleosome, then subsequently promotes the reestablishment of the nucleosome following the passage of RNA polymerase II.</text>
</comment>
<comment type="caution">
    <text evidence="3">The sequence shown here is derived from an EMBL/GenBank/DDBJ whole genome shotgun (WGS) entry which is preliminary data.</text>
</comment>
<dbReference type="PANTHER" id="PTHR13980">
    <property type="entry name" value="CDC68 RELATED"/>
    <property type="match status" value="1"/>
</dbReference>
<dbReference type="InterPro" id="IPR013953">
    <property type="entry name" value="FACT_SPT16_M"/>
</dbReference>
<comment type="subunit">
    <text evidence="1">Component of the FACT complex.</text>
</comment>
<dbReference type="EMBL" id="PKPP01008258">
    <property type="protein sequence ID" value="PWA51174.1"/>
    <property type="molecule type" value="Genomic_DNA"/>
</dbReference>
<dbReference type="InterPro" id="IPR056595">
    <property type="entry name" value="Fact-SPT16_PH"/>
</dbReference>
<evidence type="ECO:0000313" key="3">
    <source>
        <dbReference type="EMBL" id="PWA51174.1"/>
    </source>
</evidence>
<evidence type="ECO:0000259" key="2">
    <source>
        <dbReference type="SMART" id="SM01286"/>
    </source>
</evidence>
<dbReference type="STRING" id="35608.A0A2U1LQB3"/>
<dbReference type="GO" id="GO:0035101">
    <property type="term" value="C:FACT complex"/>
    <property type="evidence" value="ECO:0007669"/>
    <property type="project" value="UniProtKB-UniRule"/>
</dbReference>
<keyword evidence="1" id="KW-0539">Nucleus</keyword>
<dbReference type="InterPro" id="IPR040258">
    <property type="entry name" value="Spt16"/>
</dbReference>
<keyword evidence="1" id="KW-0227">DNA damage</keyword>
<gene>
    <name evidence="3" type="ORF">CTI12_AA464230</name>
</gene>
<dbReference type="SMART" id="SM01286">
    <property type="entry name" value="SPT16"/>
    <property type="match status" value="1"/>
</dbReference>
<feature type="domain" description="FACT complex subunit SPT16 middle" evidence="2">
    <location>
        <begin position="23"/>
        <end position="160"/>
    </location>
</feature>
<keyword evidence="1" id="KW-0805">Transcription regulation</keyword>
<keyword evidence="1" id="KW-0235">DNA replication</keyword>
<protein>
    <recommendedName>
        <fullName evidence="1">FACT complex subunit</fullName>
    </recommendedName>
</protein>
<dbReference type="Gene3D" id="2.30.29.210">
    <property type="entry name" value="FACT complex subunit Spt16p/Cdc68p"/>
    <property type="match status" value="1"/>
</dbReference>
<dbReference type="Pfam" id="PF08644">
    <property type="entry name" value="SPT16"/>
    <property type="match status" value="1"/>
</dbReference>
<dbReference type="Gene3D" id="2.30.29.150">
    <property type="match status" value="1"/>
</dbReference>
<keyword evidence="1" id="KW-0158">Chromosome</keyword>
<keyword evidence="4" id="KW-1185">Reference proteome</keyword>
<reference evidence="3 4" key="1">
    <citation type="journal article" date="2018" name="Mol. Plant">
        <title>The genome of Artemisia annua provides insight into the evolution of Asteraceae family and artemisinin biosynthesis.</title>
        <authorList>
            <person name="Shen Q."/>
            <person name="Zhang L."/>
            <person name="Liao Z."/>
            <person name="Wang S."/>
            <person name="Yan T."/>
            <person name="Shi P."/>
            <person name="Liu M."/>
            <person name="Fu X."/>
            <person name="Pan Q."/>
            <person name="Wang Y."/>
            <person name="Lv Z."/>
            <person name="Lu X."/>
            <person name="Zhang F."/>
            <person name="Jiang W."/>
            <person name="Ma Y."/>
            <person name="Chen M."/>
            <person name="Hao X."/>
            <person name="Li L."/>
            <person name="Tang Y."/>
            <person name="Lv G."/>
            <person name="Zhou Y."/>
            <person name="Sun X."/>
            <person name="Brodelius P.E."/>
            <person name="Rose J.K.C."/>
            <person name="Tang K."/>
        </authorList>
    </citation>
    <scope>NUCLEOTIDE SEQUENCE [LARGE SCALE GENOMIC DNA]</scope>
    <source>
        <strain evidence="4">cv. Huhao1</strain>
        <tissue evidence="3">Leaf</tissue>
    </source>
</reference>
<proteinExistence type="inferred from homology"/>
<dbReference type="GO" id="GO:0006368">
    <property type="term" value="P:transcription elongation by RNA polymerase II"/>
    <property type="evidence" value="ECO:0007669"/>
    <property type="project" value="TreeGrafter"/>
</dbReference>
<dbReference type="AlphaFoldDB" id="A0A2U1LQB3"/>
<dbReference type="OrthoDB" id="10251642at2759"/>
<evidence type="ECO:0000313" key="4">
    <source>
        <dbReference type="Proteomes" id="UP000245207"/>
    </source>
</evidence>
<comment type="subcellular location">
    <subcellularLocation>
        <location evidence="1">Nucleus</location>
    </subcellularLocation>
    <subcellularLocation>
        <location evidence="1">Chromosome</location>
    </subcellularLocation>
</comment>
<evidence type="ECO:0000256" key="1">
    <source>
        <dbReference type="RuleBase" id="RU367052"/>
    </source>
</evidence>
<sequence length="297" mass="34188">MASELFEATLTSQYLSLPKEKKIDDDHENEVIQLPVNENMDFFQGSLVKSVSCRVDTNRSCNIDISFDTLNDVSDHIQVKQISFRSRDPTRTTEIVQMFKTIGAKFAVRESERAEKKELVLSENKVNPIRLTDVFIEPSFGGYEKKLSGILEAHINGFRYSTSKPGECVDISYVNIKDAIFQPADKESITLLDFHLHNHIMVGKKKRKSVQFYVKIEEQQTESLMKNKINVDFQNFVNLVNDHWEKLDLEFDTINIEHNKGKLDMKFSRAIVKTIGDDPQHFIDEAGSEFSNMKARL</sequence>
<dbReference type="GO" id="GO:0031491">
    <property type="term" value="F:nucleosome binding"/>
    <property type="evidence" value="ECO:0007669"/>
    <property type="project" value="TreeGrafter"/>
</dbReference>
<keyword evidence="1" id="KW-0234">DNA repair</keyword>